<dbReference type="Pfam" id="PF01219">
    <property type="entry name" value="DAGK_prokar"/>
    <property type="match status" value="1"/>
</dbReference>
<comment type="similarity">
    <text evidence="2 24">Belongs to the bacterial diacylglycerol kinase family.</text>
</comment>
<dbReference type="CDD" id="cd14264">
    <property type="entry name" value="DAGK_IM"/>
    <property type="match status" value="1"/>
</dbReference>
<feature type="binding site" evidence="23">
    <location>
        <position position="85"/>
    </location>
    <ligand>
        <name>a divalent metal cation</name>
        <dbReference type="ChEBI" id="CHEBI:60240"/>
    </ligand>
</feature>
<reference evidence="25 26" key="1">
    <citation type="submission" date="2018-05" db="EMBL/GenBank/DDBJ databases">
        <title>Coraliomargarita sinensis sp. nov., isolated from a marine solar saltern.</title>
        <authorList>
            <person name="Zhou L.Y."/>
        </authorList>
    </citation>
    <scope>NUCLEOTIDE SEQUENCE [LARGE SCALE GENOMIC DNA]</scope>
    <source>
        <strain evidence="25 26">WN38</strain>
    </source>
</reference>
<feature type="binding site" evidence="21">
    <location>
        <begin position="39"/>
        <end position="43"/>
    </location>
    <ligand>
        <name>substrate</name>
    </ligand>
</feature>
<evidence type="ECO:0000256" key="18">
    <source>
        <dbReference type="ARBA" id="ARBA00023209"/>
    </source>
</evidence>
<keyword evidence="10 23" id="KW-0479">Metal-binding</keyword>
<dbReference type="FunCoup" id="A0A317ZFU6">
    <property type="interactions" value="89"/>
</dbReference>
<dbReference type="Gene3D" id="1.10.287.3610">
    <property type="match status" value="1"/>
</dbReference>
<keyword evidence="19 24" id="KW-1208">Phospholipid metabolism</keyword>
<feature type="transmembrane region" description="Helical" evidence="24">
    <location>
        <begin position="109"/>
        <end position="130"/>
    </location>
</feature>
<feature type="binding site" evidence="22">
    <location>
        <position position="25"/>
    </location>
    <ligand>
        <name>ATP</name>
        <dbReference type="ChEBI" id="CHEBI:30616"/>
    </ligand>
</feature>
<keyword evidence="7" id="KW-0997">Cell inner membrane</keyword>
<evidence type="ECO:0000256" key="5">
    <source>
        <dbReference type="ARBA" id="ARBA00022475"/>
    </source>
</evidence>
<evidence type="ECO:0000313" key="25">
    <source>
        <dbReference type="EMBL" id="PXA04484.1"/>
    </source>
</evidence>
<feature type="binding site" evidence="22">
    <location>
        <position position="85"/>
    </location>
    <ligand>
        <name>ATP</name>
        <dbReference type="ChEBI" id="CHEBI:30616"/>
    </ligand>
</feature>
<comment type="subcellular location">
    <subcellularLocation>
        <location evidence="1">Cell inner membrane</location>
        <topology evidence="1">Multi-pass membrane protein</topology>
    </subcellularLocation>
</comment>
<comment type="caution">
    <text evidence="24">Lacks conserved residue(s) required for the propagation of feature annotation.</text>
</comment>
<keyword evidence="18" id="KW-0594">Phospholipid biosynthesis</keyword>
<evidence type="ECO:0000256" key="24">
    <source>
        <dbReference type="RuleBase" id="RU363065"/>
    </source>
</evidence>
<proteinExistence type="inferred from homology"/>
<keyword evidence="15 24" id="KW-1133">Transmembrane helix</keyword>
<sequence>MDSDDIDPKFHKNAGVKRVVKALFYSFDGLASTLKHEAAFRQEAVLAAVLVPLSFLMRVSLVEHLFLVASIILVLIVELLNSAIESVVDDISMQNRPLAKRAKDMGSAAVLLSLLNCFICWLSVIVVNWSSFF</sequence>
<keyword evidence="6" id="KW-0444">Lipid biosynthesis</keyword>
<dbReference type="PANTHER" id="PTHR34299:SF1">
    <property type="entry name" value="DIACYLGLYCEROL KINASE"/>
    <property type="match status" value="1"/>
</dbReference>
<dbReference type="GO" id="GO:0046872">
    <property type="term" value="F:metal ion binding"/>
    <property type="evidence" value="ECO:0007669"/>
    <property type="project" value="UniProtKB-KW"/>
</dbReference>
<evidence type="ECO:0000256" key="2">
    <source>
        <dbReference type="ARBA" id="ARBA00005967"/>
    </source>
</evidence>
<dbReference type="EMBL" id="QHJQ01000003">
    <property type="protein sequence ID" value="PXA04484.1"/>
    <property type="molecule type" value="Genomic_DNA"/>
</dbReference>
<feature type="binding site" evidence="22">
    <location>
        <begin position="103"/>
        <end position="104"/>
    </location>
    <ligand>
        <name>ATP</name>
        <dbReference type="ChEBI" id="CHEBI:30616"/>
    </ligand>
</feature>
<evidence type="ECO:0000256" key="17">
    <source>
        <dbReference type="ARBA" id="ARBA00023136"/>
    </source>
</evidence>
<dbReference type="InterPro" id="IPR033718">
    <property type="entry name" value="DAGK_prok"/>
</dbReference>
<dbReference type="EC" id="2.7.1.107" evidence="3 24"/>
<dbReference type="GO" id="GO:0005524">
    <property type="term" value="F:ATP binding"/>
    <property type="evidence" value="ECO:0007669"/>
    <property type="project" value="UniProtKB-KW"/>
</dbReference>
<feature type="active site" description="Proton acceptor" evidence="20">
    <location>
        <position position="78"/>
    </location>
</feature>
<evidence type="ECO:0000256" key="16">
    <source>
        <dbReference type="ARBA" id="ARBA00023098"/>
    </source>
</evidence>
<name>A0A317ZFU6_9BACT</name>
<feature type="binding site" evidence="21">
    <location>
        <position position="18"/>
    </location>
    <ligand>
        <name>substrate</name>
    </ligand>
</feature>
<evidence type="ECO:0000256" key="21">
    <source>
        <dbReference type="PIRSR" id="PIRSR600829-2"/>
    </source>
</evidence>
<comment type="cofactor">
    <cofactor evidence="23">
        <name>Mg(2+)</name>
        <dbReference type="ChEBI" id="CHEBI:18420"/>
    </cofactor>
    <text evidence="23">Mn(2+), Zn(2+), Cd(2+) and Co(2+) support activity to lesser extents.</text>
</comment>
<organism evidence="25 26">
    <name type="scientific">Coraliomargarita sinensis</name>
    <dbReference type="NCBI Taxonomy" id="2174842"/>
    <lineage>
        <taxon>Bacteria</taxon>
        <taxon>Pseudomonadati</taxon>
        <taxon>Verrucomicrobiota</taxon>
        <taxon>Opitutia</taxon>
        <taxon>Puniceicoccales</taxon>
        <taxon>Coraliomargaritaceae</taxon>
        <taxon>Coraliomargarita</taxon>
    </lineage>
</organism>
<evidence type="ECO:0000256" key="10">
    <source>
        <dbReference type="ARBA" id="ARBA00022723"/>
    </source>
</evidence>
<feature type="binding site" evidence="21">
    <location>
        <position position="107"/>
    </location>
    <ligand>
        <name>substrate</name>
    </ligand>
</feature>
<evidence type="ECO:0000256" key="20">
    <source>
        <dbReference type="PIRSR" id="PIRSR600829-1"/>
    </source>
</evidence>
<keyword evidence="9 24" id="KW-0812">Transmembrane</keyword>
<keyword evidence="8 24" id="KW-0808">Transferase</keyword>
<keyword evidence="14 23" id="KW-0460">Magnesium</keyword>
<evidence type="ECO:0000256" key="12">
    <source>
        <dbReference type="ARBA" id="ARBA00022777"/>
    </source>
</evidence>
<evidence type="ECO:0000256" key="22">
    <source>
        <dbReference type="PIRSR" id="PIRSR600829-3"/>
    </source>
</evidence>
<keyword evidence="17 24" id="KW-0472">Membrane</keyword>
<dbReference type="GO" id="GO:0004143">
    <property type="term" value="F:ATP-dependent diacylglycerol kinase activity"/>
    <property type="evidence" value="ECO:0007669"/>
    <property type="project" value="UniProtKB-EC"/>
</dbReference>
<evidence type="ECO:0000256" key="3">
    <source>
        <dbReference type="ARBA" id="ARBA00012133"/>
    </source>
</evidence>
<evidence type="ECO:0000256" key="13">
    <source>
        <dbReference type="ARBA" id="ARBA00022840"/>
    </source>
</evidence>
<dbReference type="InParanoid" id="A0A317ZFU6"/>
<evidence type="ECO:0000256" key="19">
    <source>
        <dbReference type="ARBA" id="ARBA00023264"/>
    </source>
</evidence>
<evidence type="ECO:0000256" key="7">
    <source>
        <dbReference type="ARBA" id="ARBA00022519"/>
    </source>
</evidence>
<feature type="binding site" evidence="22">
    <location>
        <position position="37"/>
    </location>
    <ligand>
        <name>ATP</name>
        <dbReference type="ChEBI" id="CHEBI:30616"/>
    </ligand>
</feature>
<keyword evidence="5" id="KW-1003">Cell membrane</keyword>
<feature type="binding site" evidence="21">
    <location>
        <position position="78"/>
    </location>
    <ligand>
        <name>substrate</name>
    </ligand>
</feature>
<evidence type="ECO:0000256" key="15">
    <source>
        <dbReference type="ARBA" id="ARBA00022989"/>
    </source>
</evidence>
<evidence type="ECO:0000256" key="9">
    <source>
        <dbReference type="ARBA" id="ARBA00022692"/>
    </source>
</evidence>
<dbReference type="RefSeq" id="WP_110130293.1">
    <property type="nucleotide sequence ID" value="NZ_QHJQ01000003.1"/>
</dbReference>
<keyword evidence="26" id="KW-1185">Reference proteome</keyword>
<feature type="transmembrane region" description="Helical" evidence="24">
    <location>
        <begin position="67"/>
        <end position="88"/>
    </location>
</feature>
<comment type="caution">
    <text evidence="25">The sequence shown here is derived from an EMBL/GenBank/DDBJ whole genome shotgun (WGS) entry which is preliminary data.</text>
</comment>
<comment type="function">
    <text evidence="24">Catalyzes the ATP-dependent phosphorylation of sn-l,2-diacylglycerol (DAG) to phosphatidic acid. Involved in the recycling of diacylglycerol produced as a by-product during membrane-derived oligosaccharide (MDO) biosynthesis.</text>
</comment>
<keyword evidence="13 22" id="KW-0067">ATP-binding</keyword>
<dbReference type="OrthoDB" id="9796011at2"/>
<keyword evidence="11 22" id="KW-0547">Nucleotide-binding</keyword>
<dbReference type="AlphaFoldDB" id="A0A317ZFU6"/>
<accession>A0A317ZFU6</accession>
<gene>
    <name evidence="25" type="ORF">DDZ13_04725</name>
</gene>
<dbReference type="GO" id="GO:0006654">
    <property type="term" value="P:phosphatidic acid biosynthetic process"/>
    <property type="evidence" value="ECO:0007669"/>
    <property type="project" value="InterPro"/>
</dbReference>
<evidence type="ECO:0000256" key="6">
    <source>
        <dbReference type="ARBA" id="ARBA00022516"/>
    </source>
</evidence>
<dbReference type="PROSITE" id="PS01069">
    <property type="entry name" value="DAGK_PROKAR"/>
    <property type="match status" value="1"/>
</dbReference>
<dbReference type="Proteomes" id="UP000247099">
    <property type="component" value="Unassembled WGS sequence"/>
</dbReference>
<dbReference type="GO" id="GO:0005886">
    <property type="term" value="C:plasma membrane"/>
    <property type="evidence" value="ECO:0007669"/>
    <property type="project" value="UniProtKB-SubCell"/>
</dbReference>
<dbReference type="InterPro" id="IPR000829">
    <property type="entry name" value="DAGK"/>
</dbReference>
<keyword evidence="16 24" id="KW-0443">Lipid metabolism</keyword>
<feature type="binding site" evidence="22">
    <location>
        <position position="18"/>
    </location>
    <ligand>
        <name>ATP</name>
        <dbReference type="ChEBI" id="CHEBI:30616"/>
    </ligand>
</feature>
<evidence type="ECO:0000256" key="23">
    <source>
        <dbReference type="PIRSR" id="PIRSR600829-4"/>
    </source>
</evidence>
<dbReference type="PANTHER" id="PTHR34299">
    <property type="entry name" value="DIACYLGLYCEROL KINASE"/>
    <property type="match status" value="1"/>
</dbReference>
<keyword evidence="12 24" id="KW-0418">Kinase</keyword>
<dbReference type="InterPro" id="IPR036945">
    <property type="entry name" value="DAGK_sf"/>
</dbReference>
<protein>
    <recommendedName>
        <fullName evidence="4 24">Diacylglycerol kinase</fullName>
        <ecNumber evidence="3 24">2.7.1.107</ecNumber>
    </recommendedName>
</protein>
<evidence type="ECO:0000256" key="8">
    <source>
        <dbReference type="ARBA" id="ARBA00022679"/>
    </source>
</evidence>
<comment type="catalytic activity">
    <reaction evidence="24">
        <text>a 1,2-diacyl-sn-glycerol + ATP = a 1,2-diacyl-sn-glycero-3-phosphate + ADP + H(+)</text>
        <dbReference type="Rhea" id="RHEA:10272"/>
        <dbReference type="ChEBI" id="CHEBI:15378"/>
        <dbReference type="ChEBI" id="CHEBI:17815"/>
        <dbReference type="ChEBI" id="CHEBI:30616"/>
        <dbReference type="ChEBI" id="CHEBI:58608"/>
        <dbReference type="ChEBI" id="CHEBI:456216"/>
        <dbReference type="EC" id="2.7.1.107"/>
    </reaction>
</comment>
<evidence type="ECO:0000256" key="14">
    <source>
        <dbReference type="ARBA" id="ARBA00022842"/>
    </source>
</evidence>
<evidence type="ECO:0000256" key="11">
    <source>
        <dbReference type="ARBA" id="ARBA00022741"/>
    </source>
</evidence>
<evidence type="ECO:0000256" key="4">
    <source>
        <dbReference type="ARBA" id="ARBA00017575"/>
    </source>
</evidence>
<feature type="binding site" evidence="23">
    <location>
        <position position="37"/>
    </location>
    <ligand>
        <name>a divalent metal cation</name>
        <dbReference type="ChEBI" id="CHEBI:60240"/>
    </ligand>
</feature>
<evidence type="ECO:0000256" key="1">
    <source>
        <dbReference type="ARBA" id="ARBA00004429"/>
    </source>
</evidence>
<evidence type="ECO:0000313" key="26">
    <source>
        <dbReference type="Proteomes" id="UP000247099"/>
    </source>
</evidence>